<dbReference type="InterPro" id="IPR022441">
    <property type="entry name" value="Para_beta_helix_rpt-2"/>
</dbReference>
<evidence type="ECO:0000256" key="3">
    <source>
        <dbReference type="ARBA" id="ARBA00022786"/>
    </source>
</evidence>
<comment type="pathway">
    <text evidence="1">Protein modification; protein ubiquitination.</text>
</comment>
<dbReference type="InterPro" id="IPR007742">
    <property type="entry name" value="NosD_dom"/>
</dbReference>
<keyword evidence="4" id="KW-1133">Transmembrane helix</keyword>
<reference evidence="7 8" key="1">
    <citation type="submission" date="2013-04" db="EMBL/GenBank/DDBJ databases">
        <title>Draft genome of the heavy metal tolerant bacterium Lysinibacillus sphaericus strain OT4b.31.</title>
        <authorList>
            <person name="Pena-Montenegro T.D."/>
            <person name="Dussan J."/>
        </authorList>
    </citation>
    <scope>NUCLEOTIDE SEQUENCE [LARGE SCALE GENOMIC DNA]</scope>
    <source>
        <strain evidence="7 8">OT4b.31</strain>
    </source>
</reference>
<feature type="signal peptide" evidence="5">
    <location>
        <begin position="1"/>
        <end position="21"/>
    </location>
</feature>
<keyword evidence="5" id="KW-0732">Signal</keyword>
<dbReference type="EMBL" id="AQPX01000002">
    <property type="protein sequence ID" value="EON74584.1"/>
    <property type="molecule type" value="Genomic_DNA"/>
</dbReference>
<dbReference type="PANTHER" id="PTHR22990:SF15">
    <property type="entry name" value="F-BOX ONLY PROTEIN 10"/>
    <property type="match status" value="1"/>
</dbReference>
<dbReference type="HOGENOM" id="CLU_041882_1_1_9"/>
<gene>
    <name evidence="7" type="ORF">H131_00731</name>
</gene>
<dbReference type="Gene3D" id="2.160.20.10">
    <property type="entry name" value="Single-stranded right-handed beta-helix, Pectin lyase-like"/>
    <property type="match status" value="2"/>
</dbReference>
<dbReference type="NCBIfam" id="TIGR03804">
    <property type="entry name" value="para_beta_helix"/>
    <property type="match status" value="1"/>
</dbReference>
<keyword evidence="2" id="KW-0677">Repeat</keyword>
<evidence type="ECO:0000256" key="1">
    <source>
        <dbReference type="ARBA" id="ARBA00004906"/>
    </source>
</evidence>
<proteinExistence type="predicted"/>
<dbReference type="PATRIC" id="fig|1285586.5.peg.146"/>
<dbReference type="RefSeq" id="WP_010857121.1">
    <property type="nucleotide sequence ID" value="NZ_KB933398.1"/>
</dbReference>
<protein>
    <submittedName>
        <fullName evidence="7">Copper-binding periplasmic protein</fullName>
    </submittedName>
</protein>
<organism evidence="7 8">
    <name type="scientific">Lysinibacillus sphaericus OT4b.31</name>
    <dbReference type="NCBI Taxonomy" id="1285586"/>
    <lineage>
        <taxon>Bacteria</taxon>
        <taxon>Bacillati</taxon>
        <taxon>Bacillota</taxon>
        <taxon>Bacilli</taxon>
        <taxon>Bacillales</taxon>
        <taxon>Bacillaceae</taxon>
        <taxon>Lysinibacillus</taxon>
    </lineage>
</organism>
<dbReference type="InterPro" id="IPR011050">
    <property type="entry name" value="Pectin_lyase_fold/virulence"/>
</dbReference>
<dbReference type="SUPFAM" id="SSF51126">
    <property type="entry name" value="Pectin lyase-like"/>
    <property type="match status" value="1"/>
</dbReference>
<dbReference type="PANTHER" id="PTHR22990">
    <property type="entry name" value="F-BOX ONLY PROTEIN"/>
    <property type="match status" value="1"/>
</dbReference>
<name>R7ZKP1_LYSSH</name>
<sequence length="424" mass="47144">MVKKISSVLLFFLVMSQTVYADFDVQEAIDAAKPGAIISIPTGHYKGNFVLTKKITLRGEQGTELVALGNEPVLRIDGSTKVTIENMTLSGTKQAIVASDVDGLELRHLKMKDIHAGVHIQRSKNVRIQHIEVTGKQAHYSKKGNGLAIFQSEDVVVEDANINHVQDGIYVEEVKNIRVQNNTIANSRYGMHFMYSSNAQASHNTYQNNVTGLMIMMTSNISIKGNHLANHNGLNSYSMLLYDVQQAVVELNTIKNNRTGVALQKSTGIHIASNDFQMNQTALEGTKVDGHSKVTNNQFTGNILTARSDHQGFLLSNNYYDDYAGIDLENDGMGDVPYVAVSSFGQWMVRQPVYQYFVASPSVVLLTSLDQQINKTEKSVLVDVTPKLMMDQITEKSRTNIKQLLLGFLIIIASVWLWRRGMME</sequence>
<keyword evidence="4" id="KW-0472">Membrane</keyword>
<comment type="caution">
    <text evidence="7">The sequence shown here is derived from an EMBL/GenBank/DDBJ whole genome shotgun (WGS) entry which is preliminary data.</text>
</comment>
<dbReference type="OrthoDB" id="159063at2"/>
<evidence type="ECO:0000313" key="8">
    <source>
        <dbReference type="Proteomes" id="UP000013911"/>
    </source>
</evidence>
<dbReference type="InterPro" id="IPR051550">
    <property type="entry name" value="SCF-Subunits/Alg-Epimerases"/>
</dbReference>
<keyword evidence="4" id="KW-0812">Transmembrane</keyword>
<dbReference type="AlphaFoldDB" id="R7ZKP1"/>
<feature type="chain" id="PRO_5004451612" evidence="5">
    <location>
        <begin position="22"/>
        <end position="424"/>
    </location>
</feature>
<dbReference type="Proteomes" id="UP000013911">
    <property type="component" value="Unassembled WGS sequence"/>
</dbReference>
<keyword evidence="3" id="KW-0833">Ubl conjugation pathway</keyword>
<accession>R7ZKP1</accession>
<dbReference type="SMART" id="SM00710">
    <property type="entry name" value="PbH1"/>
    <property type="match status" value="9"/>
</dbReference>
<evidence type="ECO:0000259" key="6">
    <source>
        <dbReference type="Pfam" id="PF05048"/>
    </source>
</evidence>
<dbReference type="InterPro" id="IPR006626">
    <property type="entry name" value="PbH1"/>
</dbReference>
<evidence type="ECO:0000313" key="7">
    <source>
        <dbReference type="EMBL" id="EON74584.1"/>
    </source>
</evidence>
<evidence type="ECO:0000256" key="5">
    <source>
        <dbReference type="SAM" id="SignalP"/>
    </source>
</evidence>
<feature type="transmembrane region" description="Helical" evidence="4">
    <location>
        <begin position="401"/>
        <end position="418"/>
    </location>
</feature>
<feature type="domain" description="Periplasmic copper-binding protein NosD beta helix" evidence="6">
    <location>
        <begin position="132"/>
        <end position="320"/>
    </location>
</feature>
<dbReference type="Pfam" id="PF05048">
    <property type="entry name" value="NosD"/>
    <property type="match status" value="1"/>
</dbReference>
<evidence type="ECO:0000256" key="4">
    <source>
        <dbReference type="SAM" id="Phobius"/>
    </source>
</evidence>
<evidence type="ECO:0000256" key="2">
    <source>
        <dbReference type="ARBA" id="ARBA00022737"/>
    </source>
</evidence>
<dbReference type="eggNOG" id="COG3420">
    <property type="taxonomic scope" value="Bacteria"/>
</dbReference>
<dbReference type="InterPro" id="IPR012334">
    <property type="entry name" value="Pectin_lyas_fold"/>
</dbReference>